<evidence type="ECO:0000313" key="1">
    <source>
        <dbReference type="EMBL" id="CAI9290608.1"/>
    </source>
</evidence>
<dbReference type="EMBL" id="OX465082">
    <property type="protein sequence ID" value="CAI9290608.1"/>
    <property type="molecule type" value="Genomic_DNA"/>
</dbReference>
<dbReference type="GO" id="GO:0005737">
    <property type="term" value="C:cytoplasm"/>
    <property type="evidence" value="ECO:0007669"/>
    <property type="project" value="TreeGrafter"/>
</dbReference>
<protein>
    <submittedName>
        <fullName evidence="1">Uncharacterized protein</fullName>
    </submittedName>
</protein>
<dbReference type="PANTHER" id="PTHR12848:SF16">
    <property type="entry name" value="REGULATORY-ASSOCIATED PROTEIN OF MTOR"/>
    <property type="match status" value="1"/>
</dbReference>
<keyword evidence="2" id="KW-1185">Reference proteome</keyword>
<dbReference type="GO" id="GO:0030307">
    <property type="term" value="P:positive regulation of cell growth"/>
    <property type="evidence" value="ECO:0007669"/>
    <property type="project" value="TreeGrafter"/>
</dbReference>
<dbReference type="GO" id="GO:0030674">
    <property type="term" value="F:protein-macromolecule adaptor activity"/>
    <property type="evidence" value="ECO:0007669"/>
    <property type="project" value="TreeGrafter"/>
</dbReference>
<proteinExistence type="predicted"/>
<dbReference type="GO" id="GO:0031931">
    <property type="term" value="C:TORC1 complex"/>
    <property type="evidence" value="ECO:0007669"/>
    <property type="project" value="InterPro"/>
</dbReference>
<dbReference type="GO" id="GO:0010506">
    <property type="term" value="P:regulation of autophagy"/>
    <property type="evidence" value="ECO:0007669"/>
    <property type="project" value="TreeGrafter"/>
</dbReference>
<dbReference type="PRINTS" id="PR01547">
    <property type="entry name" value="YEAST176DUF"/>
</dbReference>
<organism evidence="1 2">
    <name type="scientific">Lactuca saligna</name>
    <name type="common">Willowleaf lettuce</name>
    <dbReference type="NCBI Taxonomy" id="75948"/>
    <lineage>
        <taxon>Eukaryota</taxon>
        <taxon>Viridiplantae</taxon>
        <taxon>Streptophyta</taxon>
        <taxon>Embryophyta</taxon>
        <taxon>Tracheophyta</taxon>
        <taxon>Spermatophyta</taxon>
        <taxon>Magnoliopsida</taxon>
        <taxon>eudicotyledons</taxon>
        <taxon>Gunneridae</taxon>
        <taxon>Pentapetalae</taxon>
        <taxon>asterids</taxon>
        <taxon>campanulids</taxon>
        <taxon>Asterales</taxon>
        <taxon>Asteraceae</taxon>
        <taxon>Cichorioideae</taxon>
        <taxon>Cichorieae</taxon>
        <taxon>Lactucinae</taxon>
        <taxon>Lactuca</taxon>
    </lineage>
</organism>
<accession>A0AA36EC68</accession>
<dbReference type="Proteomes" id="UP001177003">
    <property type="component" value="Chromosome 6"/>
</dbReference>
<dbReference type="InterPro" id="IPR004083">
    <property type="entry name" value="Raptor"/>
</dbReference>
<dbReference type="GO" id="GO:0071230">
    <property type="term" value="P:cellular response to amino acid stimulus"/>
    <property type="evidence" value="ECO:0007669"/>
    <property type="project" value="TreeGrafter"/>
</dbReference>
<name>A0AA36EC68_LACSI</name>
<dbReference type="GO" id="GO:0009267">
    <property type="term" value="P:cellular response to starvation"/>
    <property type="evidence" value="ECO:0007669"/>
    <property type="project" value="TreeGrafter"/>
</dbReference>
<dbReference type="PANTHER" id="PTHR12848">
    <property type="entry name" value="REGULATORY-ASSOCIATED PROTEIN OF MTOR"/>
    <property type="match status" value="1"/>
</dbReference>
<reference evidence="1" key="1">
    <citation type="submission" date="2023-04" db="EMBL/GenBank/DDBJ databases">
        <authorList>
            <person name="Vijverberg K."/>
            <person name="Xiong W."/>
            <person name="Schranz E."/>
        </authorList>
    </citation>
    <scope>NUCLEOTIDE SEQUENCE</scope>
</reference>
<dbReference type="GO" id="GO:0031929">
    <property type="term" value="P:TOR signaling"/>
    <property type="evidence" value="ECO:0007669"/>
    <property type="project" value="InterPro"/>
</dbReference>
<evidence type="ECO:0000313" key="2">
    <source>
        <dbReference type="Proteomes" id="UP001177003"/>
    </source>
</evidence>
<sequence>MDLPVMMNGGVFRSILEMALSISMGFFPSFPNHVVAVNHTPLGSDSTGKNHLGSQGVKLGRLKWVEYLKEVTKPFLDWNVLLHDLFKRLFRQDLLVVSLFRNFLLAERIMRSANCSPVSYPMLPPTHQHHMWDAWDIVAEICLSQLPTLLEDPNAEF</sequence>
<dbReference type="AlphaFoldDB" id="A0AA36EC68"/>
<gene>
    <name evidence="1" type="ORF">LSALG_LOCUS29794</name>
</gene>